<dbReference type="PANTHER" id="PTHR43657">
    <property type="entry name" value="TRYPTOPHAN RNA-BINDING ATTENUATOR PROTEIN-LIKE PROTEIN"/>
    <property type="match status" value="1"/>
</dbReference>
<dbReference type="Proteomes" id="UP000632659">
    <property type="component" value="Unassembled WGS sequence"/>
</dbReference>
<gene>
    <name evidence="1" type="ORF">H8702_07565</name>
</gene>
<reference evidence="1" key="1">
    <citation type="submission" date="2020-08" db="EMBL/GenBank/DDBJ databases">
        <title>Genome public.</title>
        <authorList>
            <person name="Liu C."/>
            <person name="Sun Q."/>
        </authorList>
    </citation>
    <scope>NUCLEOTIDE SEQUENCE</scope>
    <source>
        <strain evidence="1">NSJ-15</strain>
    </source>
</reference>
<dbReference type="InterPro" id="IPR016031">
    <property type="entry name" value="Trp_RNA-bd_attenuator-like_dom"/>
</dbReference>
<dbReference type="RefSeq" id="WP_187536501.1">
    <property type="nucleotide sequence ID" value="NZ_JACRTL010000003.1"/>
</dbReference>
<dbReference type="AlphaFoldDB" id="A0A8J6TUX2"/>
<comment type="caution">
    <text evidence="1">The sequence shown here is derived from an EMBL/GenBank/DDBJ whole genome shotgun (WGS) entry which is preliminary data.</text>
</comment>
<keyword evidence="2" id="KW-1185">Reference proteome</keyword>
<dbReference type="EMBL" id="JACRTL010000003">
    <property type="protein sequence ID" value="MBC8610978.1"/>
    <property type="molecule type" value="Genomic_DNA"/>
</dbReference>
<dbReference type="SUPFAM" id="SSF51219">
    <property type="entry name" value="TRAP-like"/>
    <property type="match status" value="1"/>
</dbReference>
<dbReference type="PANTHER" id="PTHR43657:SF1">
    <property type="entry name" value="ALTERED INHERITANCE OF MITOCHONDRIA PROTEIN 24, MITOCHONDRIAL"/>
    <property type="match status" value="1"/>
</dbReference>
<organism evidence="1 2">
    <name type="scientific">Massiliimalia timonensis</name>
    <dbReference type="NCBI Taxonomy" id="1987501"/>
    <lineage>
        <taxon>Bacteria</taxon>
        <taxon>Bacillati</taxon>
        <taxon>Bacillota</taxon>
        <taxon>Clostridia</taxon>
        <taxon>Eubacteriales</taxon>
        <taxon>Oscillospiraceae</taxon>
        <taxon>Massiliimalia</taxon>
    </lineage>
</organism>
<dbReference type="Gene3D" id="3.60.160.10">
    <property type="entry name" value="Mitochondrial biogenesis AIM24"/>
    <property type="match status" value="1"/>
</dbReference>
<proteinExistence type="predicted"/>
<accession>A0A8J6TUX2</accession>
<sequence length="226" mass="23773">MKYSIEGTPLSVVICELQAGESMITEKGAMSWMSPNMEMKTSTNGGIGKAFGRMFTGESMFQNIYTAQGGPGLIAFASSFPGSILAFPISVGNEIIVQKSAFLASEAGVQMSVHFHKKFSGGLFGGEGLIMQKLSGQGTAFVEIDGYAKEYELQAGQSIIVDTGYVAAMSATCTMDVQSVPGVKNMLFGGEGIFNTRVTGPGRVLIQSMPISQMAASLNPFLGTAK</sequence>
<dbReference type="NCBIfam" id="TIGR00266">
    <property type="entry name" value="TIGR00266 family protein"/>
    <property type="match status" value="1"/>
</dbReference>
<dbReference type="InterPro" id="IPR036983">
    <property type="entry name" value="AIM24_sf"/>
</dbReference>
<name>A0A8J6TUX2_9FIRM</name>
<dbReference type="Pfam" id="PF01987">
    <property type="entry name" value="AIM24"/>
    <property type="match status" value="1"/>
</dbReference>
<evidence type="ECO:0000313" key="2">
    <source>
        <dbReference type="Proteomes" id="UP000632659"/>
    </source>
</evidence>
<dbReference type="InterPro" id="IPR002838">
    <property type="entry name" value="AIM24"/>
</dbReference>
<protein>
    <submittedName>
        <fullName evidence="1">TIGR00266 family protein</fullName>
    </submittedName>
</protein>
<evidence type="ECO:0000313" key="1">
    <source>
        <dbReference type="EMBL" id="MBC8610978.1"/>
    </source>
</evidence>